<dbReference type="Gene3D" id="3.40.50.1820">
    <property type="entry name" value="alpha/beta hydrolase"/>
    <property type="match status" value="1"/>
</dbReference>
<evidence type="ECO:0000256" key="1">
    <source>
        <dbReference type="ARBA" id="ARBA00005228"/>
    </source>
</evidence>
<dbReference type="PROSITE" id="PS00708">
    <property type="entry name" value="PRO_ENDOPEP_SER"/>
    <property type="match status" value="1"/>
</dbReference>
<keyword evidence="9" id="KW-1185">Reference proteome</keyword>
<dbReference type="InterPro" id="IPR023302">
    <property type="entry name" value="Pept_S9A_N"/>
</dbReference>
<evidence type="ECO:0000256" key="4">
    <source>
        <dbReference type="ARBA" id="ARBA00022825"/>
    </source>
</evidence>
<evidence type="ECO:0000256" key="2">
    <source>
        <dbReference type="ARBA" id="ARBA00022670"/>
    </source>
</evidence>
<name>A0A327KQ30_9BRAD</name>
<dbReference type="InterPro" id="IPR051543">
    <property type="entry name" value="Serine_Peptidase_S9A"/>
</dbReference>
<dbReference type="AlphaFoldDB" id="A0A327KQ30"/>
<dbReference type="GO" id="GO:0004252">
    <property type="term" value="F:serine-type endopeptidase activity"/>
    <property type="evidence" value="ECO:0007669"/>
    <property type="project" value="InterPro"/>
</dbReference>
<evidence type="ECO:0000256" key="3">
    <source>
        <dbReference type="ARBA" id="ARBA00022801"/>
    </source>
</evidence>
<dbReference type="Pfam" id="PF00326">
    <property type="entry name" value="Peptidase_S9"/>
    <property type="match status" value="1"/>
</dbReference>
<evidence type="ECO:0000313" key="8">
    <source>
        <dbReference type="EMBL" id="RAI39713.1"/>
    </source>
</evidence>
<feature type="domain" description="Peptidase S9 prolyl oligopeptidase catalytic" evidence="6">
    <location>
        <begin position="485"/>
        <end position="698"/>
    </location>
</feature>
<keyword evidence="2" id="KW-0645">Protease</keyword>
<feature type="domain" description="Peptidase S9A N-terminal" evidence="7">
    <location>
        <begin position="12"/>
        <end position="424"/>
    </location>
</feature>
<dbReference type="SUPFAM" id="SSF50993">
    <property type="entry name" value="Peptidase/esterase 'gauge' domain"/>
    <property type="match status" value="1"/>
</dbReference>
<dbReference type="InterPro" id="IPR002471">
    <property type="entry name" value="Pept_S9_AS"/>
</dbReference>
<evidence type="ECO:0000256" key="5">
    <source>
        <dbReference type="SAM" id="MobiDB-lite"/>
    </source>
</evidence>
<dbReference type="Proteomes" id="UP000249130">
    <property type="component" value="Unassembled WGS sequence"/>
</dbReference>
<dbReference type="InterPro" id="IPR001375">
    <property type="entry name" value="Peptidase_S9_cat"/>
</dbReference>
<proteinExistence type="inferred from homology"/>
<keyword evidence="4" id="KW-0720">Serine protease</keyword>
<evidence type="ECO:0000259" key="6">
    <source>
        <dbReference type="Pfam" id="PF00326"/>
    </source>
</evidence>
<dbReference type="SUPFAM" id="SSF53474">
    <property type="entry name" value="alpha/beta-Hydrolases"/>
    <property type="match status" value="1"/>
</dbReference>
<evidence type="ECO:0000313" key="9">
    <source>
        <dbReference type="Proteomes" id="UP000249130"/>
    </source>
</evidence>
<dbReference type="OrthoDB" id="9801421at2"/>
<dbReference type="PANTHER" id="PTHR11757">
    <property type="entry name" value="PROTEASE FAMILY S9A OLIGOPEPTIDASE"/>
    <property type="match status" value="1"/>
</dbReference>
<organism evidence="8 9">
    <name type="scientific">Rhodoplanes roseus</name>
    <dbReference type="NCBI Taxonomy" id="29409"/>
    <lineage>
        <taxon>Bacteria</taxon>
        <taxon>Pseudomonadati</taxon>
        <taxon>Pseudomonadota</taxon>
        <taxon>Alphaproteobacteria</taxon>
        <taxon>Hyphomicrobiales</taxon>
        <taxon>Nitrobacteraceae</taxon>
        <taxon>Rhodoplanes</taxon>
    </lineage>
</organism>
<dbReference type="RefSeq" id="WP_111421774.1">
    <property type="nucleotide sequence ID" value="NZ_NPEX01000271.1"/>
</dbReference>
<feature type="region of interest" description="Disordered" evidence="5">
    <location>
        <begin position="1"/>
        <end position="21"/>
    </location>
</feature>
<dbReference type="InterPro" id="IPR002470">
    <property type="entry name" value="Peptidase_S9A"/>
</dbReference>
<protein>
    <submittedName>
        <fullName evidence="8">S9 family peptidase</fullName>
    </submittedName>
</protein>
<dbReference type="EMBL" id="NPEX01000271">
    <property type="protein sequence ID" value="RAI39713.1"/>
    <property type="molecule type" value="Genomic_DNA"/>
</dbReference>
<accession>A0A327KQ30</accession>
<dbReference type="InterPro" id="IPR029058">
    <property type="entry name" value="AB_hydrolase_fold"/>
</dbReference>
<evidence type="ECO:0000259" key="7">
    <source>
        <dbReference type="Pfam" id="PF02897"/>
    </source>
</evidence>
<gene>
    <name evidence="8" type="ORF">CH341_25295</name>
</gene>
<comment type="caution">
    <text evidence="8">The sequence shown here is derived from an EMBL/GenBank/DDBJ whole genome shotgun (WGS) entry which is preliminary data.</text>
</comment>
<reference evidence="8 9" key="1">
    <citation type="submission" date="2017-07" db="EMBL/GenBank/DDBJ databases">
        <title>Draft Genome Sequences of Select Purple Nonsulfur Bacteria.</title>
        <authorList>
            <person name="Lasarre B."/>
            <person name="Mckinlay J.B."/>
        </authorList>
    </citation>
    <scope>NUCLEOTIDE SEQUENCE [LARGE SCALE GENOMIC DNA]</scope>
    <source>
        <strain evidence="8 9">DSM 5909</strain>
    </source>
</reference>
<dbReference type="GO" id="GO:0006508">
    <property type="term" value="P:proteolysis"/>
    <property type="evidence" value="ECO:0007669"/>
    <property type="project" value="UniProtKB-KW"/>
</dbReference>
<dbReference type="Gene3D" id="2.130.10.120">
    <property type="entry name" value="Prolyl oligopeptidase, N-terminal domain"/>
    <property type="match status" value="1"/>
</dbReference>
<dbReference type="PRINTS" id="PR00862">
    <property type="entry name" value="PROLIGOPTASE"/>
</dbReference>
<dbReference type="Pfam" id="PF02897">
    <property type="entry name" value="Peptidase_S9_N"/>
    <property type="match status" value="1"/>
</dbReference>
<sequence>MLDRVSRPPAPPRVAERPSVSVHHGVTLTDEYAWLRDPNWQAVMRDPSVLDPEIRAVLEAENAHADAALAPTAALQETLFAEMKGRIKEDDAGVPSPDGPFAYYSRHREGGEHPLYCRIPRDGGPEEILLDGDALGAGKAFFHLGGTDHSPDHRLLAWSADDRGSEFFTVRVRDLATGEDLADVVPEVSGGVIWASDARAFYYVRLDEQHRPSKVFRHRLGTPAEADEEVFRSDDPGFFVSLSPMQSQRFVEISVHDHESSAAWLLDLEAPDATPVLIAPHEPSLQYDAEHHPDFEGGPVLFLRTNADGAEDFKIVVTPLATPGRAHWRDLVPHRPGVFLLAFAVTADWLIRLERADGLPRVVVRRLASGEEHSIAFDEEAYSLGMDPGYEFATDMLRFNYASMTTPTEVWDYDCATRSRVLRKRQEVPSGHDPADYVTRRLFAPTADGETVPISLLARKDTPLDGTAPALVYGYASYGMSMPASFSTSRLSLVDRGFVYAIAHARGGTEKGWRWYREGKLANKPNTFRDVIAATEHLIAEKIVAPDRIVAQGGSAGGMLIGALANMRPDLYAGLIAEVPFVDVLNTMLDETLPLTPPEWLEWGDPIRDAAAFETIRSYSPYDNVAAHAYPAILALAGLTDPRVTYWEPAKWIARLRRLKTDDNLVLLRTNLDAGHGGAAGRFERLREVALAYAFAIAVATAD</sequence>
<comment type="similarity">
    <text evidence="1">Belongs to the peptidase S9A family.</text>
</comment>
<dbReference type="PANTHER" id="PTHR11757:SF19">
    <property type="entry name" value="PROLYL ENDOPEPTIDASE-LIKE"/>
    <property type="match status" value="1"/>
</dbReference>
<keyword evidence="3" id="KW-0378">Hydrolase</keyword>